<comment type="caution">
    <text evidence="3">The sequence shown here is derived from an EMBL/GenBank/DDBJ whole genome shotgun (WGS) entry which is preliminary data.</text>
</comment>
<dbReference type="AlphaFoldDB" id="A0AAV9BVT5"/>
<evidence type="ECO:0008006" key="5">
    <source>
        <dbReference type="Google" id="ProtNLM"/>
    </source>
</evidence>
<evidence type="ECO:0000256" key="2">
    <source>
        <dbReference type="SAM" id="SignalP"/>
    </source>
</evidence>
<evidence type="ECO:0000313" key="4">
    <source>
        <dbReference type="Proteomes" id="UP001179952"/>
    </source>
</evidence>
<feature type="signal peptide" evidence="2">
    <location>
        <begin position="1"/>
        <end position="29"/>
    </location>
</feature>
<name>A0AAV9BVT5_ACOGR</name>
<feature type="region of interest" description="Disordered" evidence="1">
    <location>
        <begin position="44"/>
        <end position="75"/>
    </location>
</feature>
<accession>A0AAV9BVT5</accession>
<evidence type="ECO:0000313" key="3">
    <source>
        <dbReference type="EMBL" id="KAK1280413.1"/>
    </source>
</evidence>
<dbReference type="Proteomes" id="UP001179952">
    <property type="component" value="Unassembled WGS sequence"/>
</dbReference>
<dbReference type="EMBL" id="JAUJYN010000001">
    <property type="protein sequence ID" value="KAK1280413.1"/>
    <property type="molecule type" value="Genomic_DNA"/>
</dbReference>
<evidence type="ECO:0000256" key="1">
    <source>
        <dbReference type="SAM" id="MobiDB-lite"/>
    </source>
</evidence>
<reference evidence="3" key="2">
    <citation type="submission" date="2023-06" db="EMBL/GenBank/DDBJ databases">
        <authorList>
            <person name="Ma L."/>
            <person name="Liu K.-W."/>
            <person name="Li Z."/>
            <person name="Hsiao Y.-Y."/>
            <person name="Qi Y."/>
            <person name="Fu T."/>
            <person name="Tang G."/>
            <person name="Zhang D."/>
            <person name="Sun W.-H."/>
            <person name="Liu D.-K."/>
            <person name="Li Y."/>
            <person name="Chen G.-Z."/>
            <person name="Liu X.-D."/>
            <person name="Liao X.-Y."/>
            <person name="Jiang Y.-T."/>
            <person name="Yu X."/>
            <person name="Hao Y."/>
            <person name="Huang J."/>
            <person name="Zhao X.-W."/>
            <person name="Ke S."/>
            <person name="Chen Y.-Y."/>
            <person name="Wu W.-L."/>
            <person name="Hsu J.-L."/>
            <person name="Lin Y.-F."/>
            <person name="Huang M.-D."/>
            <person name="Li C.-Y."/>
            <person name="Huang L."/>
            <person name="Wang Z.-W."/>
            <person name="Zhao X."/>
            <person name="Zhong W.-Y."/>
            <person name="Peng D.-H."/>
            <person name="Ahmad S."/>
            <person name="Lan S."/>
            <person name="Zhang J.-S."/>
            <person name="Tsai W.-C."/>
            <person name="Van De Peer Y."/>
            <person name="Liu Z.-J."/>
        </authorList>
    </citation>
    <scope>NUCLEOTIDE SEQUENCE</scope>
    <source>
        <strain evidence="3">SCP</strain>
        <tissue evidence="3">Leaves</tissue>
    </source>
</reference>
<protein>
    <recommendedName>
        <fullName evidence="5">Secreted protein</fullName>
    </recommendedName>
</protein>
<feature type="chain" id="PRO_5043989941" description="Secreted protein" evidence="2">
    <location>
        <begin position="30"/>
        <end position="75"/>
    </location>
</feature>
<gene>
    <name evidence="3" type="ORF">QJS04_geneDACA003195</name>
</gene>
<reference evidence="3" key="1">
    <citation type="journal article" date="2023" name="Nat. Commun.">
        <title>Diploid and tetraploid genomes of Acorus and the evolution of monocots.</title>
        <authorList>
            <person name="Ma L."/>
            <person name="Liu K.W."/>
            <person name="Li Z."/>
            <person name="Hsiao Y.Y."/>
            <person name="Qi Y."/>
            <person name="Fu T."/>
            <person name="Tang G.D."/>
            <person name="Zhang D."/>
            <person name="Sun W.H."/>
            <person name="Liu D.K."/>
            <person name="Li Y."/>
            <person name="Chen G.Z."/>
            <person name="Liu X.D."/>
            <person name="Liao X.Y."/>
            <person name="Jiang Y.T."/>
            <person name="Yu X."/>
            <person name="Hao Y."/>
            <person name="Huang J."/>
            <person name="Zhao X.W."/>
            <person name="Ke S."/>
            <person name="Chen Y.Y."/>
            <person name="Wu W.L."/>
            <person name="Hsu J.L."/>
            <person name="Lin Y.F."/>
            <person name="Huang M.D."/>
            <person name="Li C.Y."/>
            <person name="Huang L."/>
            <person name="Wang Z.W."/>
            <person name="Zhao X."/>
            <person name="Zhong W.Y."/>
            <person name="Peng D.H."/>
            <person name="Ahmad S."/>
            <person name="Lan S."/>
            <person name="Zhang J.S."/>
            <person name="Tsai W.C."/>
            <person name="Van de Peer Y."/>
            <person name="Liu Z.J."/>
        </authorList>
    </citation>
    <scope>NUCLEOTIDE SEQUENCE</scope>
    <source>
        <strain evidence="3">SCP</strain>
    </source>
</reference>
<keyword evidence="2" id="KW-0732">Signal</keyword>
<sequence>MAWFWKKPSMVRIYLYIVLGLSAVRGGRSNICINPEVRVSKEGRTAGVLDNSAGGPKIRRTQPQEADNNMIPKLA</sequence>
<keyword evidence="4" id="KW-1185">Reference proteome</keyword>
<proteinExistence type="predicted"/>
<organism evidence="3 4">
    <name type="scientific">Acorus gramineus</name>
    <name type="common">Dwarf sweet flag</name>
    <dbReference type="NCBI Taxonomy" id="55184"/>
    <lineage>
        <taxon>Eukaryota</taxon>
        <taxon>Viridiplantae</taxon>
        <taxon>Streptophyta</taxon>
        <taxon>Embryophyta</taxon>
        <taxon>Tracheophyta</taxon>
        <taxon>Spermatophyta</taxon>
        <taxon>Magnoliopsida</taxon>
        <taxon>Liliopsida</taxon>
        <taxon>Acoraceae</taxon>
        <taxon>Acorus</taxon>
    </lineage>
</organism>